<dbReference type="Proteomes" id="UP000266841">
    <property type="component" value="Unassembled WGS sequence"/>
</dbReference>
<dbReference type="AlphaFoldDB" id="K0S5R7"/>
<protein>
    <submittedName>
        <fullName evidence="1">Uncharacterized protein</fullName>
    </submittedName>
</protein>
<evidence type="ECO:0000313" key="2">
    <source>
        <dbReference type="Proteomes" id="UP000266841"/>
    </source>
</evidence>
<proteinExistence type="predicted"/>
<evidence type="ECO:0000313" key="1">
    <source>
        <dbReference type="EMBL" id="EJK60214.1"/>
    </source>
</evidence>
<dbReference type="OrthoDB" id="411841at2759"/>
<sequence>MPLVKLFCKQTLTKPIPLAALQQKLCNVWGTKPETTKLMVTRVDGERVPSLSCNRLVTEILSFYCLYAVGGAEDWTSESFDEDVFVDIRSYAKPERTREFVLDGLKQVQRAFADHNLVANVRCESYDGERYWHVPPSSTK</sequence>
<accession>K0S5R7</accession>
<keyword evidence="2" id="KW-1185">Reference proteome</keyword>
<gene>
    <name evidence="1" type="ORF">THAOC_19469</name>
</gene>
<comment type="caution">
    <text evidence="1">The sequence shown here is derived from an EMBL/GenBank/DDBJ whole genome shotgun (WGS) entry which is preliminary data.</text>
</comment>
<reference evidence="1 2" key="1">
    <citation type="journal article" date="2012" name="Genome Biol.">
        <title>Genome and low-iron response of an oceanic diatom adapted to chronic iron limitation.</title>
        <authorList>
            <person name="Lommer M."/>
            <person name="Specht M."/>
            <person name="Roy A.S."/>
            <person name="Kraemer L."/>
            <person name="Andreson R."/>
            <person name="Gutowska M.A."/>
            <person name="Wolf J."/>
            <person name="Bergner S.V."/>
            <person name="Schilhabel M.B."/>
            <person name="Klostermeier U.C."/>
            <person name="Beiko R.G."/>
            <person name="Rosenstiel P."/>
            <person name="Hippler M."/>
            <person name="Laroche J."/>
        </authorList>
    </citation>
    <scope>NUCLEOTIDE SEQUENCE [LARGE SCALE GENOMIC DNA]</scope>
    <source>
        <strain evidence="1 2">CCMP1005</strain>
    </source>
</reference>
<name>K0S5R7_THAOC</name>
<dbReference type="OMA" id="CLLDDWT"/>
<dbReference type="EMBL" id="AGNL01021377">
    <property type="protein sequence ID" value="EJK60214.1"/>
    <property type="molecule type" value="Genomic_DNA"/>
</dbReference>
<organism evidence="1 2">
    <name type="scientific">Thalassiosira oceanica</name>
    <name type="common">Marine diatom</name>
    <dbReference type="NCBI Taxonomy" id="159749"/>
    <lineage>
        <taxon>Eukaryota</taxon>
        <taxon>Sar</taxon>
        <taxon>Stramenopiles</taxon>
        <taxon>Ochrophyta</taxon>
        <taxon>Bacillariophyta</taxon>
        <taxon>Coscinodiscophyceae</taxon>
        <taxon>Thalassiosirophycidae</taxon>
        <taxon>Thalassiosirales</taxon>
        <taxon>Thalassiosiraceae</taxon>
        <taxon>Thalassiosira</taxon>
    </lineage>
</organism>